<dbReference type="Proteomes" id="UP000298133">
    <property type="component" value="Unassembled WGS sequence"/>
</dbReference>
<dbReference type="AlphaFoldDB" id="A0A4Y8UGV6"/>
<dbReference type="InterPro" id="IPR008621">
    <property type="entry name" value="Cbb3-typ_cyt_oxidase_comp"/>
</dbReference>
<keyword evidence="2" id="KW-0812">Transmembrane</keyword>
<keyword evidence="2" id="KW-0472">Membrane</keyword>
<evidence type="ECO:0000256" key="2">
    <source>
        <dbReference type="SAM" id="Phobius"/>
    </source>
</evidence>
<reference evidence="3 4" key="1">
    <citation type="submission" date="2019-03" db="EMBL/GenBank/DDBJ databases">
        <title>Draft genome of Gammaproteobacteria bacterium LSUCC0057, a member of the SAR92 clade.</title>
        <authorList>
            <person name="Lanclos V.C."/>
            <person name="Doiron C."/>
            <person name="Henson M.W."/>
            <person name="Thrash J.C."/>
        </authorList>
    </citation>
    <scope>NUCLEOTIDE SEQUENCE [LARGE SCALE GENOMIC DNA]</scope>
    <source>
        <strain evidence="3 4">LSUCC0057</strain>
    </source>
</reference>
<keyword evidence="2" id="KW-1133">Transmembrane helix</keyword>
<sequence length="62" mass="6645">MDSGTLQGLSTVVAFIAFIGVTAWAYSKRNKQAFDEAAQLPFADEPGMQAPAQQTTDGREPL</sequence>
<name>A0A4Y8UGV6_9GAMM</name>
<organism evidence="3 4">
    <name type="scientific">Gammaproteobacteria bacterium LSUCC0057</name>
    <dbReference type="NCBI Taxonomy" id="2559237"/>
    <lineage>
        <taxon>Bacteria</taxon>
        <taxon>Pseudomonadati</taxon>
        <taxon>Pseudomonadota</taxon>
        <taxon>Gammaproteobacteria</taxon>
        <taxon>Cellvibrionales</taxon>
        <taxon>Porticoccaceae</taxon>
        <taxon>SAR92 clade</taxon>
    </lineage>
</organism>
<evidence type="ECO:0000256" key="1">
    <source>
        <dbReference type="SAM" id="MobiDB-lite"/>
    </source>
</evidence>
<dbReference type="Pfam" id="PF05545">
    <property type="entry name" value="FixQ"/>
    <property type="match status" value="1"/>
</dbReference>
<dbReference type="EMBL" id="SPIA01000002">
    <property type="protein sequence ID" value="TFH67658.1"/>
    <property type="molecule type" value="Genomic_DNA"/>
</dbReference>
<dbReference type="CDD" id="cd01324">
    <property type="entry name" value="cbb3_Oxidase_CcoQ"/>
    <property type="match status" value="1"/>
</dbReference>
<evidence type="ECO:0000313" key="3">
    <source>
        <dbReference type="EMBL" id="TFH67658.1"/>
    </source>
</evidence>
<feature type="region of interest" description="Disordered" evidence="1">
    <location>
        <begin position="40"/>
        <end position="62"/>
    </location>
</feature>
<proteinExistence type="predicted"/>
<comment type="caution">
    <text evidence="3">The sequence shown here is derived from an EMBL/GenBank/DDBJ whole genome shotgun (WGS) entry which is preliminary data.</text>
</comment>
<gene>
    <name evidence="3" type="ORF">E3W66_05220</name>
</gene>
<evidence type="ECO:0000313" key="4">
    <source>
        <dbReference type="Proteomes" id="UP000298133"/>
    </source>
</evidence>
<feature type="transmembrane region" description="Helical" evidence="2">
    <location>
        <begin position="6"/>
        <end position="26"/>
    </location>
</feature>
<protein>
    <submittedName>
        <fullName evidence="3">Cbb3-type cytochrome c oxidase subunit 3</fullName>
    </submittedName>
</protein>
<accession>A0A4Y8UGV6</accession>
<dbReference type="OrthoDB" id="6402501at2"/>
<keyword evidence="4" id="KW-1185">Reference proteome</keyword>